<feature type="compositionally biased region" description="Low complexity" evidence="3">
    <location>
        <begin position="851"/>
        <end position="864"/>
    </location>
</feature>
<comment type="subcellular location">
    <subcellularLocation>
        <location evidence="1">Nucleus</location>
    </subcellularLocation>
</comment>
<keyword evidence="2" id="KW-0539">Nucleus</keyword>
<dbReference type="Pfam" id="PF16987">
    <property type="entry name" value="KIX_2"/>
    <property type="match status" value="1"/>
</dbReference>
<feature type="region of interest" description="Disordered" evidence="3">
    <location>
        <begin position="1"/>
        <end position="26"/>
    </location>
</feature>
<feature type="region of interest" description="Disordered" evidence="3">
    <location>
        <begin position="153"/>
        <end position="206"/>
    </location>
</feature>
<feature type="region of interest" description="Disordered" evidence="3">
    <location>
        <begin position="1055"/>
        <end position="1179"/>
    </location>
</feature>
<dbReference type="InterPro" id="IPR008626">
    <property type="entry name" value="Mediator_Med15_fun"/>
</dbReference>
<dbReference type="InterPro" id="IPR036546">
    <property type="entry name" value="MED15_KIX"/>
</dbReference>
<dbReference type="OrthoDB" id="3918840at2759"/>
<evidence type="ECO:0000256" key="3">
    <source>
        <dbReference type="SAM" id="MobiDB-lite"/>
    </source>
</evidence>
<feature type="domain" description="Mediator complex subunit 15 KIX" evidence="4">
    <location>
        <begin position="51"/>
        <end position="124"/>
    </location>
</feature>
<feature type="compositionally biased region" description="Polar residues" evidence="3">
    <location>
        <begin position="345"/>
        <end position="373"/>
    </location>
</feature>
<feature type="compositionally biased region" description="Low complexity" evidence="3">
    <location>
        <begin position="158"/>
        <end position="206"/>
    </location>
</feature>
<dbReference type="Pfam" id="PF05397">
    <property type="entry name" value="Med15_fungi"/>
    <property type="match status" value="1"/>
</dbReference>
<dbReference type="GO" id="GO:0016592">
    <property type="term" value="C:mediator complex"/>
    <property type="evidence" value="ECO:0007669"/>
    <property type="project" value="InterPro"/>
</dbReference>
<feature type="region of interest" description="Disordered" evidence="3">
    <location>
        <begin position="329"/>
        <end position="494"/>
    </location>
</feature>
<evidence type="ECO:0000313" key="6">
    <source>
        <dbReference type="Proteomes" id="UP000037505"/>
    </source>
</evidence>
<feature type="region of interest" description="Disordered" evidence="3">
    <location>
        <begin position="1302"/>
        <end position="1357"/>
    </location>
</feature>
<proteinExistence type="predicted"/>
<protein>
    <recommendedName>
        <fullName evidence="4">Mediator complex subunit 15 KIX domain-containing protein</fullName>
    </recommendedName>
</protein>
<feature type="compositionally biased region" description="Gly residues" evidence="3">
    <location>
        <begin position="9"/>
        <end position="18"/>
    </location>
</feature>
<dbReference type="EMBL" id="JNOM01000283">
    <property type="protein sequence ID" value="KNG83231.1"/>
    <property type="molecule type" value="Genomic_DNA"/>
</dbReference>
<organism evidence="5 6">
    <name type="scientific">Aspergillus nomiae NRRL (strain ATCC 15546 / NRRL 13137 / CBS 260.88 / M93)</name>
    <dbReference type="NCBI Taxonomy" id="1509407"/>
    <lineage>
        <taxon>Eukaryota</taxon>
        <taxon>Fungi</taxon>
        <taxon>Dikarya</taxon>
        <taxon>Ascomycota</taxon>
        <taxon>Pezizomycotina</taxon>
        <taxon>Eurotiomycetes</taxon>
        <taxon>Eurotiomycetidae</taxon>
        <taxon>Eurotiales</taxon>
        <taxon>Aspergillaceae</taxon>
        <taxon>Aspergillus</taxon>
        <taxon>Aspergillus subgen. Circumdati</taxon>
    </lineage>
</organism>
<evidence type="ECO:0000313" key="5">
    <source>
        <dbReference type="EMBL" id="KNG83231.1"/>
    </source>
</evidence>
<gene>
    <name evidence="5" type="ORF">ANOM_009097</name>
</gene>
<evidence type="ECO:0000256" key="1">
    <source>
        <dbReference type="ARBA" id="ARBA00004123"/>
    </source>
</evidence>
<feature type="region of interest" description="Disordered" evidence="3">
    <location>
        <begin position="547"/>
        <end position="566"/>
    </location>
</feature>
<name>A0A0L1IUI7_ASPN3</name>
<dbReference type="STRING" id="1509407.A0A0L1IUI7"/>
<feature type="compositionally biased region" description="Basic and acidic residues" evidence="3">
    <location>
        <begin position="1330"/>
        <end position="1340"/>
    </location>
</feature>
<feature type="compositionally biased region" description="Low complexity" evidence="3">
    <location>
        <begin position="1108"/>
        <end position="1120"/>
    </location>
</feature>
<comment type="caution">
    <text evidence="5">The sequence shown here is derived from an EMBL/GenBank/DDBJ whole genome shotgun (WGS) entry which is preliminary data.</text>
</comment>
<dbReference type="GeneID" id="26810901"/>
<feature type="compositionally biased region" description="Low complexity" evidence="3">
    <location>
        <begin position="801"/>
        <end position="822"/>
    </location>
</feature>
<feature type="region of interest" description="Disordered" evidence="3">
    <location>
        <begin position="1243"/>
        <end position="1289"/>
    </location>
</feature>
<dbReference type="GO" id="GO:0006357">
    <property type="term" value="P:regulation of transcription by RNA polymerase II"/>
    <property type="evidence" value="ECO:0007669"/>
    <property type="project" value="InterPro"/>
</dbReference>
<dbReference type="Proteomes" id="UP000037505">
    <property type="component" value="Unassembled WGS sequence"/>
</dbReference>
<sequence>MNPANFPNIGGGIPGGGNPHAQMQVPQQKPDNQVMLNYLAQALQSQGTFTGWRADVSLKERAVNVYQMWTSLRLIQPHAALQSLAQAALSFEQKAFNNAKEKVDYDKECNDKLVHIRDTRARQAAVLQQNGGMMAQSGHAAGMAGVGQAPFPQQMGRPAQASPMPGQQQMAMGMNDPSRQAAIQHRQQQQQQQQQQSQAILQQRAQPRLVMTSQEDVDKIKMNLQNMTPEQRQYLNRKNMDPITYFFRSQALTQLRRHKRARQEAQQRAQNVGIDPNPAMMGDPMMNAQNRQMFQNMMNLQRNSFSMGSQPNLDPSSFIGNVENIQGQQADGLRSQEAGQLVVPASSSQMNQQPFTTPQNMFQVGQGNQTNMNGAGISPQFFSQQQLQTSQNLPQDRTQQAPQFQPQSQAQTQAQQRVQAAQDAQMAISQAGQANSQMQQQMTQQSPAMPMLNRPMAPGQMSPAQVAAQVRPPSRAPGQQPAGVQSLGGQTGMQGRPQIPPGLPPMVQEQLARMTQEQLTAFLMNQQRRPLNNQAMARANANQQSMPMQTNLSQPGQGQQMVNGQAGNNQNMRASLNLQQQLANMSGAQAPNRMLPGQQQMTAQQRQQQQQQRQHDLYKMQLLRQQSGGLEMSPDQIKDMDRLPFPPSILSNNPNVPSPVPKHIKTWGQLKQWATANPQVLGGIDLQKLVTFQKFHLAQILAQNKESGRNPDSGGQNPWMQMPFQGQPQQFMNQQQFQGGQQQGPINMPPMRPITGQDIQIARQRLGAQVQNYTDEQLREMLYRNRQKQLMQLAQNRAAQLAAQQGQQTQSSQQPPVTAPSATPQIKSEAQHQQPATQLNQQMQAAKTQNAAPAKGVKGPAAKQPPKRKIPNEESTDAQNTPAQKPAQPVASQGLSGSTPARPNMPFTPTCTIGGAHTEQQGQNQTRAPISRTAAEEQWNNLPDKIKQMYNEILVQPLPVEPVSVTPEQNAQMSQQLRDFTDMLGRMDTLVQWFSKIPNQEKNVKSLLAMRIQLMRQFKPGPDWTINDHFTVSPEYLTMSTNYVKKLFQAMITRVSQHQNQPSGQRPSVSQGSTNIQSSTQNNMPALNASNLQQLQQQEEAIQRARRASSQTAVSATSAVPPAPFGAPSPQGVPHVYGPGSMPPQELKLPPPKKRKQSHAGPITGTAGTKSPAAKQTATDAKMTATAMVGPFKCSVPQCQHHYQGFATQNALDKHVEETHKVEESIEDPLQFALESFRNLVKEEDKASPESQALKKSAGSAMDTPQVPPKVGVPSPPMKQEAGTTPITAGATPVARVFSQFGAKPTSPASNQTPRGPSVKVPLSTAKPSGSKDGKKEAGKATEQMPSLEPTTEDPWTSSAVSLEAIQDTFMDFGDDSGFGFGPMDEFINADMFANTQSKDTPDSVETAIVTQTPKDNDLPKVGDLASKGAEGLEGNWIPMDWINLPGRFEDGPLLNESWEDIDWDTLDRSNMNVDDSGIAICAM</sequence>
<feature type="compositionally biased region" description="Low complexity" evidence="3">
    <location>
        <begin position="1086"/>
        <end position="1100"/>
    </location>
</feature>
<feature type="compositionally biased region" description="Low complexity" evidence="3">
    <location>
        <begin position="379"/>
        <end position="449"/>
    </location>
</feature>
<feature type="compositionally biased region" description="Polar residues" evidence="3">
    <location>
        <begin position="1055"/>
        <end position="1085"/>
    </location>
</feature>
<evidence type="ECO:0000256" key="2">
    <source>
        <dbReference type="ARBA" id="ARBA00023242"/>
    </source>
</evidence>
<feature type="compositionally biased region" description="Polar residues" evidence="3">
    <location>
        <begin position="890"/>
        <end position="911"/>
    </location>
</feature>
<accession>A0A0L1IUI7</accession>
<dbReference type="RefSeq" id="XP_015404154.1">
    <property type="nucleotide sequence ID" value="XM_015554353.1"/>
</dbReference>
<dbReference type="GO" id="GO:0003712">
    <property type="term" value="F:transcription coregulator activity"/>
    <property type="evidence" value="ECO:0007669"/>
    <property type="project" value="InterPro"/>
</dbReference>
<evidence type="ECO:0000259" key="4">
    <source>
        <dbReference type="Pfam" id="PF16987"/>
    </source>
</evidence>
<keyword evidence="6" id="KW-1185">Reference proteome</keyword>
<reference evidence="5" key="1">
    <citation type="submission" date="2014-06" db="EMBL/GenBank/DDBJ databases">
        <title>The Genome of the Aflatoxigenic Filamentous Fungus Aspergillus nomius.</title>
        <authorList>
            <person name="Moore M.G."/>
            <person name="Shannon B.M."/>
            <person name="Brian M.M."/>
        </authorList>
    </citation>
    <scope>NUCLEOTIDE SEQUENCE [LARGE SCALE GENOMIC DNA]</scope>
    <source>
        <strain evidence="5">NRRL 13137</strain>
    </source>
</reference>
<feature type="region of interest" description="Disordered" evidence="3">
    <location>
        <begin position="801"/>
        <end position="927"/>
    </location>
</feature>
<feature type="compositionally biased region" description="Polar residues" evidence="3">
    <location>
        <begin position="918"/>
        <end position="927"/>
    </location>
</feature>
<feature type="compositionally biased region" description="Polar residues" evidence="3">
    <location>
        <begin position="823"/>
        <end position="850"/>
    </location>
</feature>